<keyword evidence="15 41" id="KW-0812">Transmembrane</keyword>
<gene>
    <name evidence="44" type="ORF">J3Q64DRAFT_1631592</name>
</gene>
<protein>
    <recommendedName>
        <fullName evidence="31">ATP-binding cassette sub-family B member 6</fullName>
        <ecNumber evidence="30">7.6.2.5</ecNumber>
    </recommendedName>
    <alternativeName>
        <fullName evidence="32">ABC-type heme transporter ABCB6</fullName>
    </alternativeName>
</protein>
<evidence type="ECO:0000256" key="15">
    <source>
        <dbReference type="ARBA" id="ARBA00022692"/>
    </source>
</evidence>
<evidence type="ECO:0000256" key="40">
    <source>
        <dbReference type="ARBA" id="ARBA00049398"/>
    </source>
</evidence>
<reference evidence="44 45" key="1">
    <citation type="submission" date="2024-04" db="EMBL/GenBank/DDBJ databases">
        <title>Symmetric and asymmetric DNA N6-adenine methylation regulates different biological responses in Mucorales.</title>
        <authorList>
            <consortium name="Lawrence Berkeley National Laboratory"/>
            <person name="Lax C."/>
            <person name="Mondo S.J."/>
            <person name="Osorio-Concepcion M."/>
            <person name="Muszewska A."/>
            <person name="Corrochano-Luque M."/>
            <person name="Gutierrez G."/>
            <person name="Riley R."/>
            <person name="Lipzen A."/>
            <person name="Guo J."/>
            <person name="Hundley H."/>
            <person name="Amirebrahimi M."/>
            <person name="Ng V."/>
            <person name="Lorenzo-Gutierrez D."/>
            <person name="Binder U."/>
            <person name="Yang J."/>
            <person name="Song Y."/>
            <person name="Canovas D."/>
            <person name="Navarro E."/>
            <person name="Freitag M."/>
            <person name="Gabaldon T."/>
            <person name="Grigoriev I.V."/>
            <person name="Corrochano L.M."/>
            <person name="Nicolas F.E."/>
            <person name="Garre V."/>
        </authorList>
    </citation>
    <scope>NUCLEOTIDE SEQUENCE [LARGE SCALE GENOMIC DNA]</scope>
    <source>
        <strain evidence="44 45">L51</strain>
    </source>
</reference>
<feature type="transmembrane region" description="Helical" evidence="41">
    <location>
        <begin position="312"/>
        <end position="332"/>
    </location>
</feature>
<comment type="catalytic activity">
    <reaction evidence="37">
        <text>pheophorbide a(in) + ATP + H2O = pheophorbide a(out) + ADP + phosphate + H(+)</text>
        <dbReference type="Rhea" id="RHEA:61360"/>
        <dbReference type="ChEBI" id="CHEBI:15377"/>
        <dbReference type="ChEBI" id="CHEBI:15378"/>
        <dbReference type="ChEBI" id="CHEBI:30616"/>
        <dbReference type="ChEBI" id="CHEBI:43474"/>
        <dbReference type="ChEBI" id="CHEBI:58687"/>
        <dbReference type="ChEBI" id="CHEBI:456216"/>
    </reaction>
    <physiologicalReaction direction="left-to-right" evidence="37">
        <dbReference type="Rhea" id="RHEA:61361"/>
    </physiologicalReaction>
</comment>
<evidence type="ECO:0000256" key="30">
    <source>
        <dbReference type="ARBA" id="ARBA00024385"/>
    </source>
</evidence>
<evidence type="ECO:0000256" key="22">
    <source>
        <dbReference type="ARBA" id="ARBA00022989"/>
    </source>
</evidence>
<feature type="transmembrane region" description="Helical" evidence="41">
    <location>
        <begin position="23"/>
        <end position="46"/>
    </location>
</feature>
<evidence type="ECO:0000256" key="27">
    <source>
        <dbReference type="ARBA" id="ARBA00023228"/>
    </source>
</evidence>
<keyword evidence="20" id="KW-0067">ATP-binding</keyword>
<dbReference type="Pfam" id="PF00664">
    <property type="entry name" value="ABC_membrane"/>
    <property type="match status" value="1"/>
</dbReference>
<evidence type="ECO:0000256" key="12">
    <source>
        <dbReference type="ARBA" id="ARBA00022448"/>
    </source>
</evidence>
<keyword evidence="16" id="KW-0547">Nucleotide-binding</keyword>
<dbReference type="InterPro" id="IPR003439">
    <property type="entry name" value="ABC_transporter-like_ATP-bd"/>
</dbReference>
<evidence type="ECO:0000256" key="10">
    <source>
        <dbReference type="ARBA" id="ARBA00004656"/>
    </source>
</evidence>
<evidence type="ECO:0000256" key="17">
    <source>
        <dbReference type="ARBA" id="ARBA00022753"/>
    </source>
</evidence>
<dbReference type="PROSITE" id="PS50929">
    <property type="entry name" value="ABC_TM1F"/>
    <property type="match status" value="1"/>
</dbReference>
<dbReference type="PANTHER" id="PTHR24221">
    <property type="entry name" value="ATP-BINDING CASSETTE SUB-FAMILY B"/>
    <property type="match status" value="1"/>
</dbReference>
<evidence type="ECO:0000256" key="36">
    <source>
        <dbReference type="ARBA" id="ARBA00048309"/>
    </source>
</evidence>
<dbReference type="InterPro" id="IPR036640">
    <property type="entry name" value="ABC1_TM_sf"/>
</dbReference>
<dbReference type="InterPro" id="IPR039421">
    <property type="entry name" value="Type_1_exporter"/>
</dbReference>
<sequence>MSTKLFSVPDTFYPLPPYYSSGIFIWSSPFFLSPTVLLTLVTAFGLGRYLQTRHNPGINRVQTSSSELSSRLSPLSKLIIILCIAVLISFVGDTAIMIIRVFVDHYWMSNILAYYIACSWLAWVINLGLLIHETNLFSKWHWLPYVFWMIALIWESDIARLWIKAIHNPRPGTIFSVFDSALLAVFVVRYIVIIFIAILSVIHFLSRSLPQSKTQPLLSSLDRNPNYGYGSTSSSHLEGHPIEPDKISSVSNFFSKLKKVLPFIWPQNNLKLQLTVLLCFALMVIGLVINVFTPLQIGKLVDGMKDNPGKFAWATVLSFIALKFLQGGSGLIQVIQNWLWIPIAQHTTRNISVKMFSHLHSLSIQFHIDRKTGEVLRVMDRGTSSIVQLLNQIVFQVFPALANILIAVFVFYSRFSPPFGLIVLATMVLYLYATIKLTEWRNNFRRQMNMIDNDARAKAVDSLLNFETVKYYGNEEYEIERYKNAIVEYQKADWKCSISLNILNLTQNTIITTGLLAGSLLFAWEVSRGQLTAGDFVAFNIYMMQLYTPLHFFGMYYRMIQQSFIDMEKMLELFEEKNTIQDVPDAKELVIKQGDVIFDNVSFSYNSSQANLKNISFSIPKGTTAALVGPSGGGKSTLLRLLFRFYDPTSGRILIDGQDISKVKQNSLRDKIGVVPQDTVLFNDTILYNIRYGDVEATEEQVINAAKAAQIHDRIMSFPDGYNTKVGERGLRLSGGEKQRVAIARTILKNTSVILLDEATSALDNTTERQIQIALDKMTEDRTTLVIAHRLSTIVNANLILVIKDGQIVESGSHEELIKQTASKINKGVYFEMWQKQQNEEKESLTKVEANEANN</sequence>
<evidence type="ECO:0000259" key="42">
    <source>
        <dbReference type="PROSITE" id="PS50893"/>
    </source>
</evidence>
<dbReference type="InterPro" id="IPR011527">
    <property type="entry name" value="ABC1_TM_dom"/>
</dbReference>
<proteinExistence type="inferred from homology"/>
<evidence type="ECO:0000256" key="24">
    <source>
        <dbReference type="ARBA" id="ARBA00023128"/>
    </source>
</evidence>
<evidence type="ECO:0000256" key="29">
    <source>
        <dbReference type="ARBA" id="ARBA00024363"/>
    </source>
</evidence>
<dbReference type="InterPro" id="IPR032410">
    <property type="entry name" value="ABCB6_N"/>
</dbReference>
<feature type="domain" description="ABC transporter" evidence="42">
    <location>
        <begin position="596"/>
        <end position="830"/>
    </location>
</feature>
<evidence type="ECO:0000256" key="25">
    <source>
        <dbReference type="ARBA" id="ARBA00023136"/>
    </source>
</evidence>
<evidence type="ECO:0000313" key="45">
    <source>
        <dbReference type="Proteomes" id="UP001448207"/>
    </source>
</evidence>
<comment type="caution">
    <text evidence="44">The sequence shown here is derived from an EMBL/GenBank/DDBJ whole genome shotgun (WGS) entry which is preliminary data.</text>
</comment>
<feature type="transmembrane region" description="Helical" evidence="41">
    <location>
        <begin position="505"/>
        <end position="524"/>
    </location>
</feature>
<feature type="transmembrane region" description="Helical" evidence="41">
    <location>
        <begin position="183"/>
        <end position="205"/>
    </location>
</feature>
<evidence type="ECO:0000256" key="31">
    <source>
        <dbReference type="ARBA" id="ARBA00024439"/>
    </source>
</evidence>
<evidence type="ECO:0000256" key="9">
    <source>
        <dbReference type="ARBA" id="ARBA00004653"/>
    </source>
</evidence>
<evidence type="ECO:0000256" key="5">
    <source>
        <dbReference type="ARBA" id="ARBA00004414"/>
    </source>
</evidence>
<dbReference type="SMART" id="SM00382">
    <property type="entry name" value="AAA"/>
    <property type="match status" value="1"/>
</dbReference>
<evidence type="ECO:0000256" key="32">
    <source>
        <dbReference type="ARBA" id="ARBA00031413"/>
    </source>
</evidence>
<dbReference type="Pfam" id="PF16185">
    <property type="entry name" value="MTABC_N"/>
    <property type="match status" value="1"/>
</dbReference>
<evidence type="ECO:0000256" key="20">
    <source>
        <dbReference type="ARBA" id="ARBA00022840"/>
    </source>
</evidence>
<comment type="catalytic activity">
    <reaction evidence="35">
        <text>uroporphyrin I(in) + ATP + H2O = uroporphyrin I(out) + ADP + phosphate + H(+)</text>
        <dbReference type="Rhea" id="RHEA:66772"/>
        <dbReference type="ChEBI" id="CHEBI:15377"/>
        <dbReference type="ChEBI" id="CHEBI:15378"/>
        <dbReference type="ChEBI" id="CHEBI:30616"/>
        <dbReference type="ChEBI" id="CHEBI:43474"/>
        <dbReference type="ChEBI" id="CHEBI:167480"/>
        <dbReference type="ChEBI" id="CHEBI:456216"/>
    </reaction>
    <physiologicalReaction direction="left-to-right" evidence="35">
        <dbReference type="Rhea" id="RHEA:66773"/>
    </physiologicalReaction>
</comment>
<feature type="transmembrane region" description="Helical" evidence="41">
    <location>
        <begin position="389"/>
        <end position="412"/>
    </location>
</feature>
<organism evidence="44 45">
    <name type="scientific">Phycomyces blakesleeanus</name>
    <dbReference type="NCBI Taxonomy" id="4837"/>
    <lineage>
        <taxon>Eukaryota</taxon>
        <taxon>Fungi</taxon>
        <taxon>Fungi incertae sedis</taxon>
        <taxon>Mucoromycota</taxon>
        <taxon>Mucoromycotina</taxon>
        <taxon>Mucoromycetes</taxon>
        <taxon>Mucorales</taxon>
        <taxon>Phycomycetaceae</taxon>
        <taxon>Phycomyces</taxon>
    </lineage>
</organism>
<evidence type="ECO:0000256" key="26">
    <source>
        <dbReference type="ARBA" id="ARBA00023157"/>
    </source>
</evidence>
<comment type="catalytic activity">
    <reaction evidence="40">
        <text>coproporphyrin I(in) + ATP + H2O = coproporphyrin I(out) + ADP + phosphate + H(+)</text>
        <dbReference type="Rhea" id="RHEA:66768"/>
        <dbReference type="ChEBI" id="CHEBI:15377"/>
        <dbReference type="ChEBI" id="CHEBI:15378"/>
        <dbReference type="ChEBI" id="CHEBI:30616"/>
        <dbReference type="ChEBI" id="CHEBI:43474"/>
        <dbReference type="ChEBI" id="CHEBI:167478"/>
        <dbReference type="ChEBI" id="CHEBI:456216"/>
    </reaction>
    <physiologicalReaction direction="left-to-right" evidence="40">
        <dbReference type="Rhea" id="RHEA:66769"/>
    </physiologicalReaction>
</comment>
<feature type="transmembrane region" description="Helical" evidence="41">
    <location>
        <begin position="274"/>
        <end position="292"/>
    </location>
</feature>
<comment type="catalytic activity">
    <reaction evidence="38">
        <text>uroporphyrin III(in) + ATP + H2O = uroporphyrin III(out) + ADP + phosphate + H(+)</text>
        <dbReference type="Rhea" id="RHEA:66776"/>
        <dbReference type="ChEBI" id="CHEBI:15377"/>
        <dbReference type="ChEBI" id="CHEBI:15378"/>
        <dbReference type="ChEBI" id="CHEBI:30616"/>
        <dbReference type="ChEBI" id="CHEBI:43474"/>
        <dbReference type="ChEBI" id="CHEBI:167479"/>
        <dbReference type="ChEBI" id="CHEBI:456216"/>
    </reaction>
    <physiologicalReaction direction="left-to-right" evidence="38">
        <dbReference type="Rhea" id="RHEA:66777"/>
    </physiologicalReaction>
</comment>
<evidence type="ECO:0000256" key="41">
    <source>
        <dbReference type="SAM" id="Phobius"/>
    </source>
</evidence>
<evidence type="ECO:0000256" key="11">
    <source>
        <dbReference type="ARBA" id="ARBA00011738"/>
    </source>
</evidence>
<keyword evidence="18" id="KW-1000">Mitochondrion outer membrane</keyword>
<dbReference type="Gene3D" id="1.20.1560.10">
    <property type="entry name" value="ABC transporter type 1, transmembrane domain"/>
    <property type="match status" value="1"/>
</dbReference>
<keyword evidence="19" id="KW-0256">Endoplasmic reticulum</keyword>
<dbReference type="PANTHER" id="PTHR24221:SF654">
    <property type="entry name" value="ATP-BINDING CASSETTE SUB-FAMILY B MEMBER 6"/>
    <property type="match status" value="1"/>
</dbReference>
<keyword evidence="23" id="KW-0333">Golgi apparatus</keyword>
<comment type="subcellular location">
    <subcellularLocation>
        <location evidence="8">Cell membrane</location>
        <topology evidence="8">Multi-pass membrane protein</topology>
    </subcellularLocation>
    <subcellularLocation>
        <location evidence="1">Early endosome membrane</location>
    </subcellularLocation>
    <subcellularLocation>
        <location evidence="6">Endoplasmic reticulum membrane</location>
        <topology evidence="6">Multi-pass membrane protein</topology>
    </subcellularLocation>
    <subcellularLocation>
        <location evidence="3">Endosome membrane</location>
        <topology evidence="3">Multi-pass membrane protein</topology>
    </subcellularLocation>
    <subcellularLocation>
        <location evidence="2">Endosome</location>
        <location evidence="2">Multivesicular body membrane</location>
    </subcellularLocation>
    <subcellularLocation>
        <location evidence="9">Golgi apparatus membrane</location>
        <topology evidence="9">Multi-pass membrane protein</topology>
    </subcellularLocation>
    <subcellularLocation>
        <location evidence="5">Late endosome membrane</location>
    </subcellularLocation>
    <subcellularLocation>
        <location evidence="10">Lysosome membrane</location>
    </subcellularLocation>
    <subcellularLocation>
        <location evidence="28">Melanosome membrane</location>
    </subcellularLocation>
    <subcellularLocation>
        <location evidence="4">Mitochondrion outer membrane</location>
        <topology evidence="4">Multi-pass membrane protein</topology>
    </subcellularLocation>
    <subcellularLocation>
        <location evidence="7">Secreted</location>
        <location evidence="7">Extracellular exosome</location>
    </subcellularLocation>
</comment>
<keyword evidence="25 41" id="KW-0472">Membrane</keyword>
<evidence type="ECO:0000256" key="16">
    <source>
        <dbReference type="ARBA" id="ARBA00022741"/>
    </source>
</evidence>
<comment type="subunit">
    <text evidence="11">Homodimer.</text>
</comment>
<evidence type="ECO:0000256" key="21">
    <source>
        <dbReference type="ARBA" id="ARBA00022967"/>
    </source>
</evidence>
<evidence type="ECO:0000256" key="37">
    <source>
        <dbReference type="ARBA" id="ARBA00048455"/>
    </source>
</evidence>
<feature type="transmembrane region" description="Helical" evidence="41">
    <location>
        <begin position="78"/>
        <end position="99"/>
    </location>
</feature>
<keyword evidence="22 41" id="KW-1133">Transmembrane helix</keyword>
<evidence type="ECO:0000256" key="34">
    <source>
        <dbReference type="ARBA" id="ARBA00047753"/>
    </source>
</evidence>
<evidence type="ECO:0000256" key="13">
    <source>
        <dbReference type="ARBA" id="ARBA00022475"/>
    </source>
</evidence>
<feature type="transmembrane region" description="Helical" evidence="41">
    <location>
        <begin position="536"/>
        <end position="557"/>
    </location>
</feature>
<evidence type="ECO:0000256" key="4">
    <source>
        <dbReference type="ARBA" id="ARBA00004374"/>
    </source>
</evidence>
<feature type="transmembrane region" description="Helical" evidence="41">
    <location>
        <begin position="111"/>
        <end position="130"/>
    </location>
</feature>
<evidence type="ECO:0000256" key="1">
    <source>
        <dbReference type="ARBA" id="ARBA00004146"/>
    </source>
</evidence>
<dbReference type="SUPFAM" id="SSF52540">
    <property type="entry name" value="P-loop containing nucleoside triphosphate hydrolases"/>
    <property type="match status" value="1"/>
</dbReference>
<dbReference type="Pfam" id="PF00005">
    <property type="entry name" value="ABC_tran"/>
    <property type="match status" value="1"/>
</dbReference>
<dbReference type="InterPro" id="IPR027417">
    <property type="entry name" value="P-loop_NTPase"/>
</dbReference>
<dbReference type="CDD" id="cd03253">
    <property type="entry name" value="ABCC_ATM1_transporter"/>
    <property type="match status" value="1"/>
</dbReference>
<feature type="transmembrane region" description="Helical" evidence="41">
    <location>
        <begin position="142"/>
        <end position="163"/>
    </location>
</feature>
<evidence type="ECO:0000256" key="14">
    <source>
        <dbReference type="ARBA" id="ARBA00022525"/>
    </source>
</evidence>
<evidence type="ECO:0000256" key="8">
    <source>
        <dbReference type="ARBA" id="ARBA00004651"/>
    </source>
</evidence>
<comment type="catalytic activity">
    <reaction evidence="36">
        <text>protoporphyrin IX(in) + ATP + H2O = protoporphyrin IX(out) + ADP + phosphate + H(+)</text>
        <dbReference type="Rhea" id="RHEA:61336"/>
        <dbReference type="ChEBI" id="CHEBI:15377"/>
        <dbReference type="ChEBI" id="CHEBI:15378"/>
        <dbReference type="ChEBI" id="CHEBI:30616"/>
        <dbReference type="ChEBI" id="CHEBI:43474"/>
        <dbReference type="ChEBI" id="CHEBI:57306"/>
        <dbReference type="ChEBI" id="CHEBI:456216"/>
    </reaction>
    <physiologicalReaction direction="left-to-right" evidence="36">
        <dbReference type="Rhea" id="RHEA:61337"/>
    </physiologicalReaction>
</comment>
<dbReference type="Gene3D" id="3.40.50.300">
    <property type="entry name" value="P-loop containing nucleotide triphosphate hydrolases"/>
    <property type="match status" value="1"/>
</dbReference>
<keyword evidence="21" id="KW-1278">Translocase</keyword>
<dbReference type="InterPro" id="IPR003593">
    <property type="entry name" value="AAA+_ATPase"/>
</dbReference>
<keyword evidence="14" id="KW-0964">Secreted</keyword>
<dbReference type="SUPFAM" id="SSF90123">
    <property type="entry name" value="ABC transporter transmembrane region"/>
    <property type="match status" value="1"/>
</dbReference>
<evidence type="ECO:0000256" key="6">
    <source>
        <dbReference type="ARBA" id="ARBA00004477"/>
    </source>
</evidence>
<evidence type="ECO:0000256" key="33">
    <source>
        <dbReference type="ARBA" id="ARBA00047649"/>
    </source>
</evidence>
<evidence type="ECO:0000256" key="3">
    <source>
        <dbReference type="ARBA" id="ARBA00004337"/>
    </source>
</evidence>
<keyword evidence="45" id="KW-1185">Reference proteome</keyword>
<evidence type="ECO:0000256" key="19">
    <source>
        <dbReference type="ARBA" id="ARBA00022824"/>
    </source>
</evidence>
<dbReference type="CDD" id="cd18581">
    <property type="entry name" value="ABC_6TM_ABCB6"/>
    <property type="match status" value="1"/>
</dbReference>
<evidence type="ECO:0000256" key="7">
    <source>
        <dbReference type="ARBA" id="ARBA00004550"/>
    </source>
</evidence>
<keyword evidence="24" id="KW-0496">Mitochondrion</keyword>
<comment type="catalytic activity">
    <reaction evidence="39">
        <text>coproporphyrin III(in) + ATP + H2O = coproporphyrin III(out) + ADP + phosphate + H(+)</text>
        <dbReference type="Rhea" id="RHEA:66664"/>
        <dbReference type="ChEBI" id="CHEBI:15377"/>
        <dbReference type="ChEBI" id="CHEBI:15378"/>
        <dbReference type="ChEBI" id="CHEBI:30616"/>
        <dbReference type="ChEBI" id="CHEBI:43474"/>
        <dbReference type="ChEBI" id="CHEBI:131725"/>
        <dbReference type="ChEBI" id="CHEBI:456216"/>
    </reaction>
    <physiologicalReaction direction="left-to-right" evidence="39">
        <dbReference type="Rhea" id="RHEA:66665"/>
    </physiologicalReaction>
</comment>
<feature type="transmembrane region" description="Helical" evidence="41">
    <location>
        <begin position="418"/>
        <end position="438"/>
    </location>
</feature>
<dbReference type="EC" id="7.6.2.5" evidence="30"/>
<evidence type="ECO:0000259" key="43">
    <source>
        <dbReference type="PROSITE" id="PS50929"/>
    </source>
</evidence>
<dbReference type="InterPro" id="IPR017871">
    <property type="entry name" value="ABC_transporter-like_CS"/>
</dbReference>
<comment type="catalytic activity">
    <reaction evidence="33">
        <text>heme b(in) + ATP + H2O = heme b(out) + ADP + phosphate + H(+)</text>
        <dbReference type="Rhea" id="RHEA:19261"/>
        <dbReference type="ChEBI" id="CHEBI:15377"/>
        <dbReference type="ChEBI" id="CHEBI:15378"/>
        <dbReference type="ChEBI" id="CHEBI:30616"/>
        <dbReference type="ChEBI" id="CHEBI:43474"/>
        <dbReference type="ChEBI" id="CHEBI:60344"/>
        <dbReference type="ChEBI" id="CHEBI:456216"/>
        <dbReference type="EC" id="7.6.2.5"/>
    </reaction>
    <physiologicalReaction direction="left-to-right" evidence="33">
        <dbReference type="Rhea" id="RHEA:19262"/>
    </physiologicalReaction>
</comment>
<keyword evidence="13" id="KW-1003">Cell membrane</keyword>
<evidence type="ECO:0000256" key="39">
    <source>
        <dbReference type="ARBA" id="ARBA00048636"/>
    </source>
</evidence>
<keyword evidence="12" id="KW-0813">Transport</keyword>
<accession>A0ABR3BE16</accession>
<feature type="domain" description="ABC transmembrane type-1" evidence="43">
    <location>
        <begin position="277"/>
        <end position="562"/>
    </location>
</feature>
<comment type="similarity">
    <text evidence="29">Belongs to the ABC transporter superfamily. ABCB family. Heavy Metal importer (TC 3.A.1.210) subfamily.</text>
</comment>
<evidence type="ECO:0000256" key="35">
    <source>
        <dbReference type="ARBA" id="ARBA00047789"/>
    </source>
</evidence>
<keyword evidence="26" id="KW-1015">Disulfide bond</keyword>
<evidence type="ECO:0000256" key="18">
    <source>
        <dbReference type="ARBA" id="ARBA00022787"/>
    </source>
</evidence>
<keyword evidence="27" id="KW-0458">Lysosome</keyword>
<dbReference type="PROSITE" id="PS00211">
    <property type="entry name" value="ABC_TRANSPORTER_1"/>
    <property type="match status" value="1"/>
</dbReference>
<name>A0ABR3BE16_PHYBL</name>
<evidence type="ECO:0000313" key="44">
    <source>
        <dbReference type="EMBL" id="KAL0096142.1"/>
    </source>
</evidence>
<evidence type="ECO:0000256" key="23">
    <source>
        <dbReference type="ARBA" id="ARBA00023034"/>
    </source>
</evidence>
<keyword evidence="17" id="KW-0967">Endosome</keyword>
<evidence type="ECO:0000256" key="28">
    <source>
        <dbReference type="ARBA" id="ARBA00024320"/>
    </source>
</evidence>
<dbReference type="Proteomes" id="UP001448207">
    <property type="component" value="Unassembled WGS sequence"/>
</dbReference>
<dbReference type="EMBL" id="JBCLYO010000001">
    <property type="protein sequence ID" value="KAL0096142.1"/>
    <property type="molecule type" value="Genomic_DNA"/>
</dbReference>
<evidence type="ECO:0000256" key="2">
    <source>
        <dbReference type="ARBA" id="ARBA00004333"/>
    </source>
</evidence>
<comment type="catalytic activity">
    <reaction evidence="34">
        <text>coproporphyrinogen III(in) + ATP + H2O = coproporphyrinogen III(out) + ADP + phosphate + H(+)</text>
        <dbReference type="Rhea" id="RHEA:66680"/>
        <dbReference type="ChEBI" id="CHEBI:15377"/>
        <dbReference type="ChEBI" id="CHEBI:15378"/>
        <dbReference type="ChEBI" id="CHEBI:30616"/>
        <dbReference type="ChEBI" id="CHEBI:43474"/>
        <dbReference type="ChEBI" id="CHEBI:57309"/>
        <dbReference type="ChEBI" id="CHEBI:456216"/>
    </reaction>
    <physiologicalReaction direction="left-to-right" evidence="34">
        <dbReference type="Rhea" id="RHEA:66681"/>
    </physiologicalReaction>
</comment>
<dbReference type="PROSITE" id="PS50893">
    <property type="entry name" value="ABC_TRANSPORTER_2"/>
    <property type="match status" value="1"/>
</dbReference>
<evidence type="ECO:0000256" key="38">
    <source>
        <dbReference type="ARBA" id="ARBA00048510"/>
    </source>
</evidence>